<evidence type="ECO:0008006" key="3">
    <source>
        <dbReference type="Google" id="ProtNLM"/>
    </source>
</evidence>
<reference evidence="1 2" key="1">
    <citation type="submission" date="2023-02" db="EMBL/GenBank/DDBJ databases">
        <title>Genome sequence of Mucilaginibacter jinjuensis strain KACC 16571.</title>
        <authorList>
            <person name="Kim S."/>
            <person name="Heo J."/>
            <person name="Kwon S.-W."/>
        </authorList>
    </citation>
    <scope>NUCLEOTIDE SEQUENCE [LARGE SCALE GENOMIC DNA]</scope>
    <source>
        <strain evidence="1 2">KACC 16571</strain>
    </source>
</reference>
<dbReference type="EMBL" id="CP117167">
    <property type="protein sequence ID" value="WCT14465.1"/>
    <property type="molecule type" value="Genomic_DNA"/>
</dbReference>
<sequence>METSTGFSIGEVNEQLQRILNFYVFKNSHTLSKFLEYIVVETSNGRQQYLKEYSVAVDVLNRDVSFNSNDNAVVRIHAGRLRRALNEYYLTEGLSDLIFIHIPKGGYIPQFEPMSKSGEIKADIAHDIDVNPTVAVFPFKSILPGEESEMFSIMLGEELSAELSRFQDISVIGYHSVEMTAKINQNIIEAGKLVGADYIITGSVRYIDKKVRVRINLLITSTGEVVMTKTLDRDVCDDLVEIQDEIVKSFICEVGGYYGFIFQKMDKASPLKVNNNISTRKGINAYHQYQRTFSMENYNSAVILLEQAVKVNPDHALSWAMLGEIYLDSIPLRVKKVDNPIESGYRCAMQAIKLDPLCHHGWHSLTWAYLIKKEKESCLYSGLQCIEINPNGSIMTAGAALMLISAGYFEIGFPVMEQAVKKNLYYPWWMNMGFIFYYLHTGEYEMAYAWAEKMNAETTFWDPLLKSACLSYINEDDEAKKYLAKLPQLNPETPSEIKNMLATFILSEEIITQLIGGLERVGFQMVTD</sequence>
<dbReference type="InterPro" id="IPR011990">
    <property type="entry name" value="TPR-like_helical_dom_sf"/>
</dbReference>
<proteinExistence type="predicted"/>
<evidence type="ECO:0000313" key="1">
    <source>
        <dbReference type="EMBL" id="WCT14465.1"/>
    </source>
</evidence>
<accession>A0ABY7TD72</accession>
<name>A0ABY7TD72_9SPHI</name>
<dbReference type="PANTHER" id="PTHR12558">
    <property type="entry name" value="CELL DIVISION CYCLE 16,23,27"/>
    <property type="match status" value="1"/>
</dbReference>
<dbReference type="RefSeq" id="WP_273632965.1">
    <property type="nucleotide sequence ID" value="NZ_CP117167.1"/>
</dbReference>
<dbReference type="SUPFAM" id="SSF48452">
    <property type="entry name" value="TPR-like"/>
    <property type="match status" value="1"/>
</dbReference>
<dbReference type="Proteomes" id="UP001216139">
    <property type="component" value="Chromosome"/>
</dbReference>
<dbReference type="Gene3D" id="1.25.40.10">
    <property type="entry name" value="Tetratricopeptide repeat domain"/>
    <property type="match status" value="1"/>
</dbReference>
<dbReference type="PANTHER" id="PTHR12558:SF13">
    <property type="entry name" value="CELL DIVISION CYCLE PROTEIN 27 HOMOLOG"/>
    <property type="match status" value="1"/>
</dbReference>
<gene>
    <name evidence="1" type="ORF">PQO05_11025</name>
</gene>
<organism evidence="1 2">
    <name type="scientific">Mucilaginibacter jinjuensis</name>
    <dbReference type="NCBI Taxonomy" id="1176721"/>
    <lineage>
        <taxon>Bacteria</taxon>
        <taxon>Pseudomonadati</taxon>
        <taxon>Bacteroidota</taxon>
        <taxon>Sphingobacteriia</taxon>
        <taxon>Sphingobacteriales</taxon>
        <taxon>Sphingobacteriaceae</taxon>
        <taxon>Mucilaginibacter</taxon>
    </lineage>
</organism>
<evidence type="ECO:0000313" key="2">
    <source>
        <dbReference type="Proteomes" id="UP001216139"/>
    </source>
</evidence>
<protein>
    <recommendedName>
        <fullName evidence="3">TolB-like protein</fullName>
    </recommendedName>
</protein>
<dbReference type="Gene3D" id="3.40.50.10610">
    <property type="entry name" value="ABC-type transport auxiliary lipoprotein component"/>
    <property type="match status" value="1"/>
</dbReference>
<keyword evidence="2" id="KW-1185">Reference proteome</keyword>